<dbReference type="Ensembl" id="ENSMPUT00000003408.1">
    <property type="protein sequence ID" value="ENSMPUP00000003343.1"/>
    <property type="gene ID" value="ENSMPUG00000003375.1"/>
</dbReference>
<dbReference type="PANTHER" id="PTHR21683:SF18">
    <property type="entry name" value="COILED-COIL DOMAIN-CONTAINING PROTEIN 42 HOMOLOG"/>
    <property type="match status" value="1"/>
</dbReference>
<dbReference type="STRING" id="9669.ENSMPUP00000003343"/>
<evidence type="ECO:0000313" key="2">
    <source>
        <dbReference type="Ensembl" id="ENSMPUP00000003343.1"/>
    </source>
</evidence>
<organism evidence="2">
    <name type="scientific">Mustela putorius furo</name>
    <name type="common">European domestic ferret</name>
    <name type="synonym">Mustela furo</name>
    <dbReference type="NCBI Taxonomy" id="9669"/>
    <lineage>
        <taxon>Eukaryota</taxon>
        <taxon>Metazoa</taxon>
        <taxon>Chordata</taxon>
        <taxon>Craniata</taxon>
        <taxon>Vertebrata</taxon>
        <taxon>Euteleostomi</taxon>
        <taxon>Mammalia</taxon>
        <taxon>Eutheria</taxon>
        <taxon>Laurasiatheria</taxon>
        <taxon>Carnivora</taxon>
        <taxon>Caniformia</taxon>
        <taxon>Musteloidea</taxon>
        <taxon>Mustelidae</taxon>
        <taxon>Mustelinae</taxon>
        <taxon>Mustela</taxon>
    </lineage>
</organism>
<evidence type="ECO:0008006" key="3">
    <source>
        <dbReference type="Google" id="ProtNLM"/>
    </source>
</evidence>
<dbReference type="EMBL" id="AEYP01037851">
    <property type="status" value="NOT_ANNOTATED_CDS"/>
    <property type="molecule type" value="Genomic_DNA"/>
</dbReference>
<dbReference type="OMA" id="RCHHEWK"/>
<accession>M3XW93</accession>
<dbReference type="InterPro" id="IPR051147">
    <property type="entry name" value="CFAP_domain-containing"/>
</dbReference>
<feature type="coiled-coil region" evidence="1">
    <location>
        <begin position="16"/>
        <end position="43"/>
    </location>
</feature>
<dbReference type="PANTHER" id="PTHR21683">
    <property type="entry name" value="COILED-COIL DOMAIN-CONTAINING PROTEIN 42 LIKE-2-LIKE-RELATED"/>
    <property type="match status" value="1"/>
</dbReference>
<reference evidence="2" key="1">
    <citation type="submission" date="2024-06" db="UniProtKB">
        <authorList>
            <consortium name="Ensembl"/>
        </authorList>
    </citation>
    <scope>IDENTIFICATION</scope>
</reference>
<proteinExistence type="predicted"/>
<protein>
    <recommendedName>
        <fullName evidence="3">Coiled-coil domain containing 197</fullName>
    </recommendedName>
</protein>
<dbReference type="InParanoid" id="M3XW93"/>
<evidence type="ECO:0000256" key="1">
    <source>
        <dbReference type="SAM" id="Coils"/>
    </source>
</evidence>
<dbReference type="GeneTree" id="ENSGT00510000049662"/>
<name>M3XW93_MUSPF</name>
<dbReference type="HOGENOM" id="CLU_1224425_0_0_1"/>
<dbReference type="AlphaFoldDB" id="M3XW93"/>
<dbReference type="eggNOG" id="ENOG502QRWF">
    <property type="taxonomic scope" value="Eukaryota"/>
</dbReference>
<keyword evidence="1" id="KW-0175">Coiled coil</keyword>
<sequence>MLVAMDTSQGAGPSVASDKDRDLQELLQELGQLQAKQRKLKREVEKHKLFEDYLIKVLEIIPKGHNEGEEPEGPDEALVGAMVEHYGQLFTISQDIQEHLEAFSKMSQVFHQRLESLEESHRALIPTLKIRLCQLQKRCHHEWKLWGLGHRVTSRKDMDSYNVSLICGMGVRAGLRAAVSSISIIPHKLTPLTLTPLTRTRTEIPSPVPGLGINWVLAQSFCNACG</sequence>